<dbReference type="SMART" id="SM00642">
    <property type="entry name" value="Aamy"/>
    <property type="match status" value="1"/>
</dbReference>
<evidence type="ECO:0000313" key="13">
    <source>
        <dbReference type="EMBL" id="TKB58561.1"/>
    </source>
</evidence>
<dbReference type="Pfam" id="PF02922">
    <property type="entry name" value="CBM_48"/>
    <property type="match status" value="1"/>
</dbReference>
<dbReference type="InterPro" id="IPR006407">
    <property type="entry name" value="GlgB"/>
</dbReference>
<dbReference type="GO" id="GO:0003844">
    <property type="term" value="F:1,4-alpha-glucan branching enzyme activity"/>
    <property type="evidence" value="ECO:0007669"/>
    <property type="project" value="UniProtKB-UniRule"/>
</dbReference>
<dbReference type="SUPFAM" id="SSF51011">
    <property type="entry name" value="Glycosyl hydrolase domain"/>
    <property type="match status" value="1"/>
</dbReference>
<feature type="active site" description="Proton donor" evidence="10 11">
    <location>
        <position position="458"/>
    </location>
</feature>
<dbReference type="FunFam" id="3.20.20.80:FF:000003">
    <property type="entry name" value="1,4-alpha-glucan branching enzyme GlgB"/>
    <property type="match status" value="1"/>
</dbReference>
<evidence type="ECO:0000256" key="5">
    <source>
        <dbReference type="ARBA" id="ARBA00022600"/>
    </source>
</evidence>
<dbReference type="GO" id="GO:0004553">
    <property type="term" value="F:hydrolase activity, hydrolyzing O-glycosyl compounds"/>
    <property type="evidence" value="ECO:0007669"/>
    <property type="project" value="InterPro"/>
</dbReference>
<dbReference type="PANTHER" id="PTHR43651">
    <property type="entry name" value="1,4-ALPHA-GLUCAN-BRANCHING ENZYME"/>
    <property type="match status" value="1"/>
</dbReference>
<evidence type="ECO:0000256" key="3">
    <source>
        <dbReference type="ARBA" id="ARBA00004964"/>
    </source>
</evidence>
<sequence>MTLTCSPDIDHAPRLELNQRGMKPSQGKRGLTIGCYFPGAVRVEVLHLQSGKTVCELPKLNDAGEFFGAVGRRFKPFRYQFRVRYPEQSIEVIDPYQFAPELDSEQQFMFAEGTLEQAYHYLGANWHCQDGIEGVRFALWAPNAKRVNLIGDFNHWDDDAHPMLHCGDSGIWQLFIPRLTANQHYQFHILGDDNLWRKKADPYAKVMALPPFNAGRVPAKPPYQWQDQKWLRQRGEGNSWQEPLSIYELHAGSWKRDEHNRHLNFDQLADSLIPYVKQMGFTHIQLMPIMAHPFTGSWGYQPIGLYSLDPRLGTQDQLKGFIDRCHQQGIGVLLDWVIAHFPKDSYGLERFDGTALYEHHDPSKAHHPDWDTALFNYGRNEVRSYLLSNAFYWLKEFHFDGLRLDAVSSMLYLDYSRGPDEWQPNIDGGNEHLEAVSLLKTLNQRCHFNFPGVLMVAEESTSWSGVSHGIEQGGLGFGYKWNMGWMNDCLRYLNQDPLYRCHHHGLMNFAMVYAYSENFILAISHDEVVHGKGAMLSKIPGDPWQQFATLRAFYGFMWAHPGKKLLFMGQEFGQWQEWHHDGQLDWPLLGFDTHQGVQRFVSELNALYKATPALYELDHSDEGFRWLDCDDAERSLFSFVRYDSQGNAVVAIINMTPQVHTDFRLGVPQAGLYTTLINSDHRRFGGSGVTSDVPHPSEAIEAHQQPHSIRITVPPLGCVYLARESAL</sequence>
<keyword evidence="6 10" id="KW-0328">Glycosyltransferase</keyword>
<dbReference type="InterPro" id="IPR004193">
    <property type="entry name" value="Glyco_hydro_13_N"/>
</dbReference>
<dbReference type="FunFam" id="2.60.40.1180:FF:000002">
    <property type="entry name" value="1,4-alpha-glucan branching enzyme GlgB"/>
    <property type="match status" value="1"/>
</dbReference>
<comment type="similarity">
    <text evidence="4 10">Belongs to the glycosyl hydrolase 13 family. GlgB subfamily.</text>
</comment>
<evidence type="ECO:0000256" key="7">
    <source>
        <dbReference type="ARBA" id="ARBA00022679"/>
    </source>
</evidence>
<dbReference type="HAMAP" id="MF_00685">
    <property type="entry name" value="GlgB"/>
    <property type="match status" value="1"/>
</dbReference>
<evidence type="ECO:0000256" key="4">
    <source>
        <dbReference type="ARBA" id="ARBA00009000"/>
    </source>
</evidence>
<dbReference type="Gene3D" id="2.60.40.1180">
    <property type="entry name" value="Golgi alpha-mannosidase II"/>
    <property type="match status" value="1"/>
</dbReference>
<proteinExistence type="inferred from homology"/>
<dbReference type="EMBL" id="SWCJ01000001">
    <property type="protein sequence ID" value="TKB58561.1"/>
    <property type="molecule type" value="Genomic_DNA"/>
</dbReference>
<comment type="pathway">
    <text evidence="3 10">Glycan biosynthesis; glycogen biosynthesis.</text>
</comment>
<dbReference type="GO" id="GO:0005978">
    <property type="term" value="P:glycogen biosynthetic process"/>
    <property type="evidence" value="ECO:0007669"/>
    <property type="project" value="UniProtKB-UniRule"/>
</dbReference>
<organism evidence="13 14">
    <name type="scientific">Ferrimonas aestuarii</name>
    <dbReference type="NCBI Taxonomy" id="2569539"/>
    <lineage>
        <taxon>Bacteria</taxon>
        <taxon>Pseudomonadati</taxon>
        <taxon>Pseudomonadota</taxon>
        <taxon>Gammaproteobacteria</taxon>
        <taxon>Alteromonadales</taxon>
        <taxon>Ferrimonadaceae</taxon>
        <taxon>Ferrimonas</taxon>
    </lineage>
</organism>
<dbReference type="EC" id="2.4.1.18" evidence="10"/>
<comment type="catalytic activity">
    <reaction evidence="1 10">
        <text>Transfers a segment of a (1-&gt;4)-alpha-D-glucan chain to a primary hydroxy group in a similar glucan chain.</text>
        <dbReference type="EC" id="2.4.1.18"/>
    </reaction>
</comment>
<dbReference type="Pfam" id="PF00128">
    <property type="entry name" value="Alpha-amylase"/>
    <property type="match status" value="1"/>
</dbReference>
<comment type="function">
    <text evidence="2 10">Catalyzes the formation of the alpha-1,6-glucosidic linkages in glycogen by scission of a 1,4-alpha-linked oligosaccharide from growing alpha-1,4-glucan chains and the subsequent attachment of the oligosaccharide to the alpha-1,6 position.</text>
</comment>
<keyword evidence="14" id="KW-1185">Reference proteome</keyword>
<gene>
    <name evidence="10 13" type="primary">glgB</name>
    <name evidence="13" type="ORF">FCL42_02100</name>
</gene>
<comment type="subunit">
    <text evidence="10">Monomer.</text>
</comment>
<dbReference type="Proteomes" id="UP000305675">
    <property type="component" value="Unassembled WGS sequence"/>
</dbReference>
<dbReference type="GO" id="GO:0043169">
    <property type="term" value="F:cation binding"/>
    <property type="evidence" value="ECO:0007669"/>
    <property type="project" value="InterPro"/>
</dbReference>
<dbReference type="NCBIfam" id="NF003811">
    <property type="entry name" value="PRK05402.1"/>
    <property type="match status" value="1"/>
</dbReference>
<dbReference type="OrthoDB" id="9800174at2"/>
<reference evidence="13 14" key="1">
    <citation type="submission" date="2019-04" db="EMBL/GenBank/DDBJ databases">
        <authorList>
            <person name="Hwang J.C."/>
        </authorList>
    </citation>
    <scope>NUCLEOTIDE SEQUENCE [LARGE SCALE GENOMIC DNA]</scope>
    <source>
        <strain evidence="13 14">IMCC35002</strain>
    </source>
</reference>
<dbReference type="Gene3D" id="3.20.20.80">
    <property type="entry name" value="Glycosidases"/>
    <property type="match status" value="1"/>
</dbReference>
<dbReference type="SUPFAM" id="SSF51445">
    <property type="entry name" value="(Trans)glycosidases"/>
    <property type="match status" value="1"/>
</dbReference>
<dbReference type="InterPro" id="IPR017853">
    <property type="entry name" value="GH"/>
</dbReference>
<dbReference type="InterPro" id="IPR006047">
    <property type="entry name" value="GH13_cat_dom"/>
</dbReference>
<dbReference type="Gene3D" id="2.60.40.10">
    <property type="entry name" value="Immunoglobulins"/>
    <property type="match status" value="1"/>
</dbReference>
<evidence type="ECO:0000256" key="11">
    <source>
        <dbReference type="PIRSR" id="PIRSR000463-1"/>
    </source>
</evidence>
<dbReference type="Pfam" id="PF02806">
    <property type="entry name" value="Alpha-amylase_C"/>
    <property type="match status" value="1"/>
</dbReference>
<dbReference type="InterPro" id="IPR013783">
    <property type="entry name" value="Ig-like_fold"/>
</dbReference>
<dbReference type="UniPathway" id="UPA00164"/>
<keyword evidence="7 10" id="KW-0808">Transferase</keyword>
<accession>A0A4U1BVD3</accession>
<dbReference type="CDD" id="cd11322">
    <property type="entry name" value="AmyAc_Glg_BE"/>
    <property type="match status" value="1"/>
</dbReference>
<evidence type="ECO:0000256" key="10">
    <source>
        <dbReference type="HAMAP-Rule" id="MF_00685"/>
    </source>
</evidence>
<evidence type="ECO:0000259" key="12">
    <source>
        <dbReference type="SMART" id="SM00642"/>
    </source>
</evidence>
<keyword evidence="5 10" id="KW-0321">Glycogen metabolism</keyword>
<dbReference type="AlphaFoldDB" id="A0A4U1BVD3"/>
<evidence type="ECO:0000256" key="2">
    <source>
        <dbReference type="ARBA" id="ARBA00002953"/>
    </source>
</evidence>
<protein>
    <recommendedName>
        <fullName evidence="10">1,4-alpha-glucan branching enzyme GlgB</fullName>
        <ecNumber evidence="10">2.4.1.18</ecNumber>
    </recommendedName>
    <alternativeName>
        <fullName evidence="10">1,4-alpha-D-glucan:1,4-alpha-D-glucan 6-glucosyl-transferase</fullName>
    </alternativeName>
    <alternativeName>
        <fullName evidence="10">Alpha-(1-&gt;4)-glucan branching enzyme</fullName>
    </alternativeName>
    <alternativeName>
        <fullName evidence="10">Glycogen branching enzyme</fullName>
        <shortName evidence="10">BE</shortName>
    </alternativeName>
</protein>
<feature type="active site" description="Nucleophile" evidence="10 11">
    <location>
        <position position="405"/>
    </location>
</feature>
<keyword evidence="9 10" id="KW-0119">Carbohydrate metabolism</keyword>
<dbReference type="NCBIfam" id="TIGR01515">
    <property type="entry name" value="branching_enzym"/>
    <property type="match status" value="1"/>
</dbReference>
<dbReference type="CDD" id="cd02855">
    <property type="entry name" value="E_set_GBE_prok_N"/>
    <property type="match status" value="1"/>
</dbReference>
<dbReference type="InterPro" id="IPR014756">
    <property type="entry name" value="Ig_E-set"/>
</dbReference>
<evidence type="ECO:0000256" key="9">
    <source>
        <dbReference type="ARBA" id="ARBA00023277"/>
    </source>
</evidence>
<dbReference type="InterPro" id="IPR037439">
    <property type="entry name" value="Branching_enzy"/>
</dbReference>
<dbReference type="InterPro" id="IPR044143">
    <property type="entry name" value="GlgB_N_E_set_prok"/>
</dbReference>
<name>A0A4U1BVD3_9GAMM</name>
<evidence type="ECO:0000313" key="14">
    <source>
        <dbReference type="Proteomes" id="UP000305675"/>
    </source>
</evidence>
<dbReference type="PIRSF" id="PIRSF000463">
    <property type="entry name" value="GlgB"/>
    <property type="match status" value="1"/>
</dbReference>
<dbReference type="RefSeq" id="WP_136861709.1">
    <property type="nucleotide sequence ID" value="NZ_SWCJ01000001.1"/>
</dbReference>
<dbReference type="InterPro" id="IPR013780">
    <property type="entry name" value="Glyco_hydro_b"/>
</dbReference>
<keyword evidence="8 10" id="KW-0320">Glycogen biosynthesis</keyword>
<dbReference type="SUPFAM" id="SSF81296">
    <property type="entry name" value="E set domains"/>
    <property type="match status" value="1"/>
</dbReference>
<evidence type="ECO:0000256" key="6">
    <source>
        <dbReference type="ARBA" id="ARBA00022676"/>
    </source>
</evidence>
<feature type="domain" description="Glycosyl hydrolase family 13 catalytic" evidence="12">
    <location>
        <begin position="248"/>
        <end position="592"/>
    </location>
</feature>
<evidence type="ECO:0000256" key="1">
    <source>
        <dbReference type="ARBA" id="ARBA00000826"/>
    </source>
</evidence>
<dbReference type="PANTHER" id="PTHR43651:SF3">
    <property type="entry name" value="1,4-ALPHA-GLUCAN-BRANCHING ENZYME"/>
    <property type="match status" value="1"/>
</dbReference>
<dbReference type="InterPro" id="IPR006048">
    <property type="entry name" value="A-amylase/branching_C"/>
</dbReference>
<evidence type="ECO:0000256" key="8">
    <source>
        <dbReference type="ARBA" id="ARBA00023056"/>
    </source>
</evidence>
<dbReference type="NCBIfam" id="NF008967">
    <property type="entry name" value="PRK12313.1"/>
    <property type="match status" value="1"/>
</dbReference>
<dbReference type="GO" id="GO:0005829">
    <property type="term" value="C:cytosol"/>
    <property type="evidence" value="ECO:0007669"/>
    <property type="project" value="TreeGrafter"/>
</dbReference>
<comment type="caution">
    <text evidence="13">The sequence shown here is derived from an EMBL/GenBank/DDBJ whole genome shotgun (WGS) entry which is preliminary data.</text>
</comment>